<organism evidence="1 2">
    <name type="scientific">Phyllobacterium bourgognense</name>
    <dbReference type="NCBI Taxonomy" id="314236"/>
    <lineage>
        <taxon>Bacteria</taxon>
        <taxon>Pseudomonadati</taxon>
        <taxon>Pseudomonadota</taxon>
        <taxon>Alphaproteobacteria</taxon>
        <taxon>Hyphomicrobiales</taxon>
        <taxon>Phyllobacteriaceae</taxon>
        <taxon>Phyllobacterium</taxon>
    </lineage>
</organism>
<accession>A0A368YZU2</accession>
<comment type="caution">
    <text evidence="1">The sequence shown here is derived from an EMBL/GenBank/DDBJ whole genome shotgun (WGS) entry which is preliminary data.</text>
</comment>
<dbReference type="EMBL" id="QPJM01000005">
    <property type="protein sequence ID" value="RCW83704.1"/>
    <property type="molecule type" value="Genomic_DNA"/>
</dbReference>
<keyword evidence="2" id="KW-1185">Reference proteome</keyword>
<evidence type="ECO:0000313" key="2">
    <source>
        <dbReference type="Proteomes" id="UP000253324"/>
    </source>
</evidence>
<sequence>MPTRQLTVFPIVVSRFVDFGMAIARYNKKLTTDQARNSDPAIVGKC</sequence>
<proteinExistence type="predicted"/>
<reference evidence="1 2" key="1">
    <citation type="submission" date="2018-07" db="EMBL/GenBank/DDBJ databases">
        <title>Genomic Encyclopedia of Type Strains, Phase III (KMG-III): the genomes of soil and plant-associated and newly described type strains.</title>
        <authorList>
            <person name="Whitman W."/>
        </authorList>
    </citation>
    <scope>NUCLEOTIDE SEQUENCE [LARGE SCALE GENOMIC DNA]</scope>
    <source>
        <strain evidence="1 2">31-25a</strain>
    </source>
</reference>
<dbReference type="AlphaFoldDB" id="A0A368YZU2"/>
<gene>
    <name evidence="1" type="ORF">C7476_105198</name>
</gene>
<protein>
    <submittedName>
        <fullName evidence="1">Uncharacterized protein</fullName>
    </submittedName>
</protein>
<name>A0A368YZU2_9HYPH</name>
<dbReference type="Proteomes" id="UP000253324">
    <property type="component" value="Unassembled WGS sequence"/>
</dbReference>
<evidence type="ECO:0000313" key="1">
    <source>
        <dbReference type="EMBL" id="RCW83704.1"/>
    </source>
</evidence>